<comment type="caution">
    <text evidence="2">The sequence shown here is derived from an EMBL/GenBank/DDBJ whole genome shotgun (WGS) entry which is preliminary data.</text>
</comment>
<keyword evidence="3" id="KW-1185">Reference proteome</keyword>
<dbReference type="SUPFAM" id="SSF53098">
    <property type="entry name" value="Ribonuclease H-like"/>
    <property type="match status" value="1"/>
</dbReference>
<organism evidence="2 3">
    <name type="scientific">Mikania micrantha</name>
    <name type="common">bitter vine</name>
    <dbReference type="NCBI Taxonomy" id="192012"/>
    <lineage>
        <taxon>Eukaryota</taxon>
        <taxon>Viridiplantae</taxon>
        <taxon>Streptophyta</taxon>
        <taxon>Embryophyta</taxon>
        <taxon>Tracheophyta</taxon>
        <taxon>Spermatophyta</taxon>
        <taxon>Magnoliopsida</taxon>
        <taxon>eudicotyledons</taxon>
        <taxon>Gunneridae</taxon>
        <taxon>Pentapetalae</taxon>
        <taxon>asterids</taxon>
        <taxon>campanulids</taxon>
        <taxon>Asterales</taxon>
        <taxon>Asteraceae</taxon>
        <taxon>Asteroideae</taxon>
        <taxon>Heliantheae alliance</taxon>
        <taxon>Eupatorieae</taxon>
        <taxon>Mikania</taxon>
    </lineage>
</organism>
<dbReference type="OrthoDB" id="6776856at2759"/>
<evidence type="ECO:0008006" key="4">
    <source>
        <dbReference type="Google" id="ProtNLM"/>
    </source>
</evidence>
<dbReference type="PANTHER" id="PTHR42648">
    <property type="entry name" value="TRANSPOSASE, PUTATIVE-RELATED"/>
    <property type="match status" value="1"/>
</dbReference>
<dbReference type="PANTHER" id="PTHR42648:SF25">
    <property type="entry name" value="RNA-DIRECTED DNA POLYMERASE"/>
    <property type="match status" value="1"/>
</dbReference>
<sequence length="272" mass="31358">MIKKKDEALEKFKEFKVLAEKQFGRRIKHNGIVERRNRTILNVTRSMLSAMNMLQSLWAEAVRHSFYIINQMPTKTLKDKTPYEALKERKPRMDHLRVFGCVGHVKTPIGQTKKMDNRSNPMVHLGTEPARIWEWQPYQSSEQDNEKEFIVQHSSSMTHSVEDVSSSSKDPESSDPTSSNSPQDEEKDSPHLVEHISGEEQRADILTKALPKIKFTEMRSLLGVERIKRTYTWKIMLGSRLGGDYAHLKAFYLLAVLVALYEQNDKPSSAVE</sequence>
<dbReference type="GO" id="GO:0003676">
    <property type="term" value="F:nucleic acid binding"/>
    <property type="evidence" value="ECO:0007669"/>
    <property type="project" value="InterPro"/>
</dbReference>
<reference evidence="2 3" key="1">
    <citation type="submission" date="2019-05" db="EMBL/GenBank/DDBJ databases">
        <title>Mikania micrantha, genome provides insights into the molecular mechanism of rapid growth.</title>
        <authorList>
            <person name="Liu B."/>
        </authorList>
    </citation>
    <scope>NUCLEOTIDE SEQUENCE [LARGE SCALE GENOMIC DNA]</scope>
    <source>
        <strain evidence="2">NLD-2019</strain>
        <tissue evidence="2">Leaf</tissue>
    </source>
</reference>
<dbReference type="InterPro" id="IPR036397">
    <property type="entry name" value="RNaseH_sf"/>
</dbReference>
<dbReference type="InterPro" id="IPR012337">
    <property type="entry name" value="RNaseH-like_sf"/>
</dbReference>
<dbReference type="Gene3D" id="3.30.420.10">
    <property type="entry name" value="Ribonuclease H-like superfamily/Ribonuclease H"/>
    <property type="match status" value="1"/>
</dbReference>
<feature type="region of interest" description="Disordered" evidence="1">
    <location>
        <begin position="153"/>
        <end position="190"/>
    </location>
</feature>
<dbReference type="Proteomes" id="UP000326396">
    <property type="component" value="Linkage Group LG14"/>
</dbReference>
<feature type="compositionally biased region" description="Low complexity" evidence="1">
    <location>
        <begin position="154"/>
        <end position="179"/>
    </location>
</feature>
<gene>
    <name evidence="2" type="ORF">E3N88_13316</name>
</gene>
<proteinExistence type="predicted"/>
<dbReference type="EMBL" id="SZYD01000006">
    <property type="protein sequence ID" value="KAD5961843.1"/>
    <property type="molecule type" value="Genomic_DNA"/>
</dbReference>
<evidence type="ECO:0000313" key="3">
    <source>
        <dbReference type="Proteomes" id="UP000326396"/>
    </source>
</evidence>
<protein>
    <recommendedName>
        <fullName evidence="4">Integrase catalytic domain-containing protein</fullName>
    </recommendedName>
</protein>
<dbReference type="InterPro" id="IPR039537">
    <property type="entry name" value="Retrotran_Ty1/copia-like"/>
</dbReference>
<name>A0A5N6PAJ5_9ASTR</name>
<evidence type="ECO:0000256" key="1">
    <source>
        <dbReference type="SAM" id="MobiDB-lite"/>
    </source>
</evidence>
<dbReference type="AlphaFoldDB" id="A0A5N6PAJ5"/>
<evidence type="ECO:0000313" key="2">
    <source>
        <dbReference type="EMBL" id="KAD5961843.1"/>
    </source>
</evidence>
<accession>A0A5N6PAJ5</accession>